<evidence type="ECO:0000313" key="12">
    <source>
        <dbReference type="Proteomes" id="UP001321749"/>
    </source>
</evidence>
<evidence type="ECO:0000256" key="1">
    <source>
        <dbReference type="ARBA" id="ARBA00001971"/>
    </source>
</evidence>
<dbReference type="PRINTS" id="PR00465">
    <property type="entry name" value="EP450IV"/>
</dbReference>
<proteinExistence type="inferred from homology"/>
<keyword evidence="7 9" id="KW-0503">Monooxygenase</keyword>
<evidence type="ECO:0000256" key="2">
    <source>
        <dbReference type="ARBA" id="ARBA00010617"/>
    </source>
</evidence>
<dbReference type="GO" id="GO:0004497">
    <property type="term" value="F:monooxygenase activity"/>
    <property type="evidence" value="ECO:0007669"/>
    <property type="project" value="UniProtKB-KW"/>
</dbReference>
<dbReference type="EMBL" id="MU865019">
    <property type="protein sequence ID" value="KAK4460121.1"/>
    <property type="molecule type" value="Genomic_DNA"/>
</dbReference>
<keyword evidence="4 8" id="KW-0479">Metal-binding</keyword>
<dbReference type="GO" id="GO:0016705">
    <property type="term" value="F:oxidoreductase activity, acting on paired donors, with incorporation or reduction of molecular oxygen"/>
    <property type="evidence" value="ECO:0007669"/>
    <property type="project" value="InterPro"/>
</dbReference>
<keyword evidence="12" id="KW-1185">Reference proteome</keyword>
<keyword evidence="10" id="KW-0812">Transmembrane</keyword>
<dbReference type="Proteomes" id="UP001321749">
    <property type="component" value="Unassembled WGS sequence"/>
</dbReference>
<gene>
    <name evidence="11" type="ORF">QBC42DRAFT_206505</name>
</gene>
<comment type="cofactor">
    <cofactor evidence="1 8">
        <name>heme</name>
        <dbReference type="ChEBI" id="CHEBI:30413"/>
    </cofactor>
</comment>
<keyword evidence="10" id="KW-0472">Membrane</keyword>
<evidence type="ECO:0000256" key="7">
    <source>
        <dbReference type="ARBA" id="ARBA00023033"/>
    </source>
</evidence>
<dbReference type="InterPro" id="IPR017972">
    <property type="entry name" value="Cyt_P450_CS"/>
</dbReference>
<dbReference type="InterPro" id="IPR002403">
    <property type="entry name" value="Cyt_P450_E_grp-IV"/>
</dbReference>
<evidence type="ECO:0000256" key="4">
    <source>
        <dbReference type="ARBA" id="ARBA00022723"/>
    </source>
</evidence>
<evidence type="ECO:0000256" key="6">
    <source>
        <dbReference type="ARBA" id="ARBA00023004"/>
    </source>
</evidence>
<accession>A0AAV9HGX4</accession>
<dbReference type="Pfam" id="PF00067">
    <property type="entry name" value="p450"/>
    <property type="match status" value="1"/>
</dbReference>
<dbReference type="AlphaFoldDB" id="A0AAV9HGX4"/>
<evidence type="ECO:0000256" key="5">
    <source>
        <dbReference type="ARBA" id="ARBA00023002"/>
    </source>
</evidence>
<reference evidence="11" key="2">
    <citation type="submission" date="2023-06" db="EMBL/GenBank/DDBJ databases">
        <authorList>
            <consortium name="Lawrence Berkeley National Laboratory"/>
            <person name="Mondo S.J."/>
            <person name="Hensen N."/>
            <person name="Bonometti L."/>
            <person name="Westerberg I."/>
            <person name="Brannstrom I.O."/>
            <person name="Guillou S."/>
            <person name="Cros-Aarteil S."/>
            <person name="Calhoun S."/>
            <person name="Haridas S."/>
            <person name="Kuo A."/>
            <person name="Pangilinan J."/>
            <person name="Riley R."/>
            <person name="Labutti K."/>
            <person name="Andreopoulos B."/>
            <person name="Lipzen A."/>
            <person name="Chen C."/>
            <person name="Yanf M."/>
            <person name="Daum C."/>
            <person name="Ng V."/>
            <person name="Clum A."/>
            <person name="Steindorff A."/>
            <person name="Ohm R."/>
            <person name="Martin F."/>
            <person name="Silar P."/>
            <person name="Natvig D."/>
            <person name="Lalanne C."/>
            <person name="Gautier V."/>
            <person name="Ament-Velasquez S.L."/>
            <person name="Kruys A."/>
            <person name="Hutchinson M.I."/>
            <person name="Powell A.J."/>
            <person name="Barry K."/>
            <person name="Miller A.N."/>
            <person name="Grigoriev I.V."/>
            <person name="Debuchy R."/>
            <person name="Gladieux P."/>
            <person name="Thoren M.H."/>
            <person name="Johannesson H."/>
        </authorList>
    </citation>
    <scope>NUCLEOTIDE SEQUENCE</scope>
    <source>
        <strain evidence="11">PSN324</strain>
    </source>
</reference>
<organism evidence="11 12">
    <name type="scientific">Cladorrhinum samala</name>
    <dbReference type="NCBI Taxonomy" id="585594"/>
    <lineage>
        <taxon>Eukaryota</taxon>
        <taxon>Fungi</taxon>
        <taxon>Dikarya</taxon>
        <taxon>Ascomycota</taxon>
        <taxon>Pezizomycotina</taxon>
        <taxon>Sordariomycetes</taxon>
        <taxon>Sordariomycetidae</taxon>
        <taxon>Sordariales</taxon>
        <taxon>Podosporaceae</taxon>
        <taxon>Cladorrhinum</taxon>
    </lineage>
</organism>
<evidence type="ECO:0000313" key="11">
    <source>
        <dbReference type="EMBL" id="KAK4460121.1"/>
    </source>
</evidence>
<comment type="similarity">
    <text evidence="2 9">Belongs to the cytochrome P450 family.</text>
</comment>
<protein>
    <submittedName>
        <fullName evidence="11">Cytochrome P450</fullName>
    </submittedName>
</protein>
<evidence type="ECO:0000256" key="9">
    <source>
        <dbReference type="RuleBase" id="RU000461"/>
    </source>
</evidence>
<dbReference type="PRINTS" id="PR00385">
    <property type="entry name" value="P450"/>
</dbReference>
<feature type="binding site" description="axial binding residue" evidence="8">
    <location>
        <position position="483"/>
    </location>
    <ligand>
        <name>heme</name>
        <dbReference type="ChEBI" id="CHEBI:30413"/>
    </ligand>
    <ligandPart>
        <name>Fe</name>
        <dbReference type="ChEBI" id="CHEBI:18248"/>
    </ligandPart>
</feature>
<dbReference type="InterPro" id="IPR050121">
    <property type="entry name" value="Cytochrome_P450_monoxygenase"/>
</dbReference>
<comment type="caution">
    <text evidence="11">The sequence shown here is derived from an EMBL/GenBank/DDBJ whole genome shotgun (WGS) entry which is preliminary data.</text>
</comment>
<dbReference type="GO" id="GO:0005506">
    <property type="term" value="F:iron ion binding"/>
    <property type="evidence" value="ECO:0007669"/>
    <property type="project" value="InterPro"/>
</dbReference>
<dbReference type="PANTHER" id="PTHR24305">
    <property type="entry name" value="CYTOCHROME P450"/>
    <property type="match status" value="1"/>
</dbReference>
<keyword evidence="5 9" id="KW-0560">Oxidoreductase</keyword>
<evidence type="ECO:0000256" key="8">
    <source>
        <dbReference type="PIRSR" id="PIRSR602403-1"/>
    </source>
</evidence>
<dbReference type="InterPro" id="IPR036396">
    <property type="entry name" value="Cyt_P450_sf"/>
</dbReference>
<keyword evidence="6 8" id="KW-0408">Iron</keyword>
<evidence type="ECO:0000256" key="3">
    <source>
        <dbReference type="ARBA" id="ARBA00022617"/>
    </source>
</evidence>
<reference evidence="11" key="1">
    <citation type="journal article" date="2023" name="Mol. Phylogenet. Evol.">
        <title>Genome-scale phylogeny and comparative genomics of the fungal order Sordariales.</title>
        <authorList>
            <person name="Hensen N."/>
            <person name="Bonometti L."/>
            <person name="Westerberg I."/>
            <person name="Brannstrom I.O."/>
            <person name="Guillou S."/>
            <person name="Cros-Aarteil S."/>
            <person name="Calhoun S."/>
            <person name="Haridas S."/>
            <person name="Kuo A."/>
            <person name="Mondo S."/>
            <person name="Pangilinan J."/>
            <person name="Riley R."/>
            <person name="LaButti K."/>
            <person name="Andreopoulos B."/>
            <person name="Lipzen A."/>
            <person name="Chen C."/>
            <person name="Yan M."/>
            <person name="Daum C."/>
            <person name="Ng V."/>
            <person name="Clum A."/>
            <person name="Steindorff A."/>
            <person name="Ohm R.A."/>
            <person name="Martin F."/>
            <person name="Silar P."/>
            <person name="Natvig D.O."/>
            <person name="Lalanne C."/>
            <person name="Gautier V."/>
            <person name="Ament-Velasquez S.L."/>
            <person name="Kruys A."/>
            <person name="Hutchinson M.I."/>
            <person name="Powell A.J."/>
            <person name="Barry K."/>
            <person name="Miller A.N."/>
            <person name="Grigoriev I.V."/>
            <person name="Debuchy R."/>
            <person name="Gladieux P."/>
            <person name="Hiltunen Thoren M."/>
            <person name="Johannesson H."/>
        </authorList>
    </citation>
    <scope>NUCLEOTIDE SEQUENCE</scope>
    <source>
        <strain evidence="11">PSN324</strain>
    </source>
</reference>
<dbReference type="PANTHER" id="PTHR24305:SF157">
    <property type="entry name" value="N-ACETYLTRYPTOPHAN 6-HYDROXYLASE IVOC-RELATED"/>
    <property type="match status" value="1"/>
</dbReference>
<dbReference type="InterPro" id="IPR001128">
    <property type="entry name" value="Cyt_P450"/>
</dbReference>
<keyword evidence="10" id="KW-1133">Transmembrane helix</keyword>
<sequence length="541" mass="61341">MVQVVFAALSSYLTCSLQIGDHRAATGLSDAMIILLLAAWLLYYCGIIIHRLYFSPLAKFPGPKLAAATGWYEFYHDYWREGKYLFEIEKMHKKYGPIIRINPDELSIRDADFYNELYVTESKRRTNGHELFCKGIDIDGSHLLTVDHDLHRRRRKPLEPFFSRLGVSRLQPMLAEVAMHLESRIRNLKGTNTVIRLEHAFSAFAGDTVGRICFDDGKPGGRFLDAPDFTPGWYDMIHALARSIPLFSQFPFIMQLLSLIPEWVLLRAYPQGQMVKGFRQRATDHIRRAMATTNGEKSSAGSGSPGSSEASSLFHHIVASDMPESERSEERLAKEAQIILGAGTVTVSRTMAYASFYILSRPELRAELEAELREPMSDWPARVPTWTELERLPLLQAIIKESLRLTYGVMHRLPRVSPDVPIQFREYTIPPGIPVGMSAYLQHSDPDVFPSPDRFMPERWLAGSVTPAMIRNYVPFSRGSRNCLGMNLAMAEMSLILAVLYRPGGPEFELFETDESDVEQAHDFVVPIPRLTSKGMRVLVR</sequence>
<dbReference type="Gene3D" id="1.10.630.10">
    <property type="entry name" value="Cytochrome P450"/>
    <property type="match status" value="1"/>
</dbReference>
<dbReference type="CDD" id="cd11062">
    <property type="entry name" value="CYP58-like"/>
    <property type="match status" value="1"/>
</dbReference>
<evidence type="ECO:0000256" key="10">
    <source>
        <dbReference type="SAM" id="Phobius"/>
    </source>
</evidence>
<name>A0AAV9HGX4_9PEZI</name>
<dbReference type="SUPFAM" id="SSF48264">
    <property type="entry name" value="Cytochrome P450"/>
    <property type="match status" value="1"/>
</dbReference>
<dbReference type="GO" id="GO:0020037">
    <property type="term" value="F:heme binding"/>
    <property type="evidence" value="ECO:0007669"/>
    <property type="project" value="InterPro"/>
</dbReference>
<dbReference type="PROSITE" id="PS00086">
    <property type="entry name" value="CYTOCHROME_P450"/>
    <property type="match status" value="1"/>
</dbReference>
<keyword evidence="3 8" id="KW-0349">Heme</keyword>
<feature type="transmembrane region" description="Helical" evidence="10">
    <location>
        <begin position="32"/>
        <end position="54"/>
    </location>
</feature>